<reference evidence="1 2" key="1">
    <citation type="submission" date="2017-09" db="EMBL/GenBank/DDBJ databases">
        <title>Sequencing the genomes of two abundant thermophiles in Great Basin hot springs: Thermocrinis jamiesonii and novel Chloroflexi Thermoflexus hugenholtzii.</title>
        <authorList>
            <person name="Hedlund B."/>
        </authorList>
    </citation>
    <scope>NUCLEOTIDE SEQUENCE [LARGE SCALE GENOMIC DNA]</scope>
    <source>
        <strain evidence="1 2">G233</strain>
    </source>
</reference>
<comment type="caution">
    <text evidence="1">The sequence shown here is derived from an EMBL/GenBank/DDBJ whole genome shotgun (WGS) entry which is preliminary data.</text>
</comment>
<name>A0A2A9HE67_TEPT2</name>
<dbReference type="Pfam" id="PF22091">
    <property type="entry name" value="DUF6941"/>
    <property type="match status" value="1"/>
</dbReference>
<organism evidence="1 2">
    <name type="scientific">Tepidiforma thermophila (strain KCTC 52669 / CGMCC 1.13589 / G233)</name>
    <dbReference type="NCBI Taxonomy" id="2761530"/>
    <lineage>
        <taxon>Bacteria</taxon>
        <taxon>Bacillati</taxon>
        <taxon>Chloroflexota</taxon>
        <taxon>Tepidiformia</taxon>
        <taxon>Tepidiformales</taxon>
        <taxon>Tepidiformaceae</taxon>
        <taxon>Tepidiforma</taxon>
    </lineage>
</organism>
<dbReference type="InterPro" id="IPR054221">
    <property type="entry name" value="DUF6941"/>
</dbReference>
<accession>A0A2A9HE67</accession>
<proteinExistence type="predicted"/>
<evidence type="ECO:0000313" key="1">
    <source>
        <dbReference type="EMBL" id="PFG73276.1"/>
    </source>
</evidence>
<dbReference type="RefSeq" id="WP_098502744.1">
    <property type="nucleotide sequence ID" value="NZ_PDJQ01000001.1"/>
</dbReference>
<dbReference type="Proteomes" id="UP000223071">
    <property type="component" value="Unassembled WGS sequence"/>
</dbReference>
<dbReference type="EMBL" id="PDJQ01000001">
    <property type="protein sequence ID" value="PFG73276.1"/>
    <property type="molecule type" value="Genomic_DNA"/>
</dbReference>
<keyword evidence="2" id="KW-1185">Reference proteome</keyword>
<dbReference type="AlphaFoldDB" id="A0A2A9HE67"/>
<sequence length="149" mass="15638">MEFDYALLADHAEVINGKLYLMGGGWDVRHAPQAPARAQFAVALGIRVAWEETNLPIALRLALEDDDGAELLRVDGQMQVGRPPQLPPGSSQLSATVVVMQVDLPRFGGYRVRATATGPGGAVIDKALPFRMVQAGQSPGAAAAPPGAV</sequence>
<protein>
    <submittedName>
        <fullName evidence="1">Uncharacterized protein</fullName>
    </submittedName>
</protein>
<gene>
    <name evidence="1" type="ORF">A9A59_0471</name>
</gene>
<evidence type="ECO:0000313" key="2">
    <source>
        <dbReference type="Proteomes" id="UP000223071"/>
    </source>
</evidence>